<keyword evidence="1" id="KW-0812">Transmembrane</keyword>
<feature type="transmembrane region" description="Helical" evidence="1">
    <location>
        <begin position="12"/>
        <end position="30"/>
    </location>
</feature>
<name>A0A0N5CE94_STREA</name>
<organism evidence="3 4">
    <name type="scientific">Strongyloides papillosus</name>
    <name type="common">Intestinal threadworm</name>
    <dbReference type="NCBI Taxonomy" id="174720"/>
    <lineage>
        <taxon>Eukaryota</taxon>
        <taxon>Metazoa</taxon>
        <taxon>Ecdysozoa</taxon>
        <taxon>Nematoda</taxon>
        <taxon>Chromadorea</taxon>
        <taxon>Rhabditida</taxon>
        <taxon>Tylenchina</taxon>
        <taxon>Panagrolaimomorpha</taxon>
        <taxon>Strongyloidoidea</taxon>
        <taxon>Strongyloididae</taxon>
        <taxon>Strongyloides</taxon>
    </lineage>
</organism>
<keyword evidence="1" id="KW-1133">Transmembrane helix</keyword>
<evidence type="ECO:0000259" key="2">
    <source>
        <dbReference type="Pfam" id="PF04155"/>
    </source>
</evidence>
<proteinExistence type="predicted"/>
<sequence length="169" mass="19605">MNNYHFHFLYNFLFLLFLPTTSIFFGSGQYSCPVINCPTKPQCQTNAFSNSFPQMPCSKKTRNKREINGAIILNSQKEEEIKCNSKELREIMYENMSDNIKESKNIILRNIEDHFNLSFNIICAHGDFSFLTTTRLYCLISKENLNCYAYLSEYGNNLNSIGTENEESP</sequence>
<dbReference type="InterPro" id="IPR007284">
    <property type="entry name" value="Ground-like_dom"/>
</dbReference>
<keyword evidence="3" id="KW-1185">Reference proteome</keyword>
<feature type="domain" description="Ground-like" evidence="2">
    <location>
        <begin position="82"/>
        <end position="150"/>
    </location>
</feature>
<evidence type="ECO:0000313" key="4">
    <source>
        <dbReference type="WBParaSite" id="SPAL_0001618400.1"/>
    </source>
</evidence>
<evidence type="ECO:0000313" key="3">
    <source>
        <dbReference type="Proteomes" id="UP000046392"/>
    </source>
</evidence>
<protein>
    <submittedName>
        <fullName evidence="4">Ground-like domain-containing protein</fullName>
    </submittedName>
</protein>
<evidence type="ECO:0000256" key="1">
    <source>
        <dbReference type="SAM" id="Phobius"/>
    </source>
</evidence>
<reference evidence="4" key="1">
    <citation type="submission" date="2017-02" db="UniProtKB">
        <authorList>
            <consortium name="WormBaseParasite"/>
        </authorList>
    </citation>
    <scope>IDENTIFICATION</scope>
</reference>
<dbReference type="Pfam" id="PF04155">
    <property type="entry name" value="Ground-like"/>
    <property type="match status" value="1"/>
</dbReference>
<dbReference type="WBParaSite" id="SPAL_0001618400.1">
    <property type="protein sequence ID" value="SPAL_0001618400.1"/>
    <property type="gene ID" value="SPAL_0001618400"/>
</dbReference>
<accession>A0A0N5CE94</accession>
<dbReference type="AlphaFoldDB" id="A0A0N5CE94"/>
<keyword evidence="1" id="KW-0472">Membrane</keyword>
<dbReference type="Proteomes" id="UP000046392">
    <property type="component" value="Unplaced"/>
</dbReference>